<feature type="active site" evidence="1">
    <location>
        <position position="240"/>
    </location>
</feature>
<comment type="function">
    <text evidence="1">Metal-dependent single-stranded DNA (ssDNA) exonuclease involved in mitochondrial genome maintenance.</text>
</comment>
<keyword evidence="1" id="KW-0378">Hydrolase</keyword>
<dbReference type="GO" id="GO:0043504">
    <property type="term" value="P:mitochondrial DNA repair"/>
    <property type="evidence" value="ECO:0007669"/>
    <property type="project" value="UniProtKB-UniRule"/>
</dbReference>
<evidence type="ECO:0000313" key="3">
    <source>
        <dbReference type="Proteomes" id="UP000835206"/>
    </source>
</evidence>
<organism evidence="3 4">
    <name type="scientific">Bombus terrestris</name>
    <name type="common">Buff-tailed bumblebee</name>
    <name type="synonym">Apis terrestris</name>
    <dbReference type="NCBI Taxonomy" id="30195"/>
    <lineage>
        <taxon>Eukaryota</taxon>
        <taxon>Metazoa</taxon>
        <taxon>Ecdysozoa</taxon>
        <taxon>Arthropoda</taxon>
        <taxon>Hexapoda</taxon>
        <taxon>Insecta</taxon>
        <taxon>Pterygota</taxon>
        <taxon>Neoptera</taxon>
        <taxon>Endopterygota</taxon>
        <taxon>Hymenoptera</taxon>
        <taxon>Apocrita</taxon>
        <taxon>Aculeata</taxon>
        <taxon>Apoidea</taxon>
        <taxon>Anthophila</taxon>
        <taxon>Apidae</taxon>
        <taxon>Bombus</taxon>
        <taxon>Bombus</taxon>
    </lineage>
</organism>
<dbReference type="PANTHER" id="PTHR31340:SF3">
    <property type="entry name" value="MITOCHONDRIAL GENOME MAINTENANCE EXONUCLEASE 1"/>
    <property type="match status" value="1"/>
</dbReference>
<feature type="compositionally biased region" description="Basic and acidic residues" evidence="2">
    <location>
        <begin position="35"/>
        <end position="46"/>
    </location>
</feature>
<feature type="active site" evidence="1">
    <location>
        <position position="225"/>
    </location>
</feature>
<sequence>MLRLSILQSVNGVVLKLNINENRFLIKCMSDSKKSNRTIKREDTSKLQDTTDSDIDGDVHKQINNMEATLQKKRRGSETNNLKSVNKFKVMVNIKSVSNFGSETVESCEIQHIEDNEDLKIPTVTHVLSETISPKVKTALEWWKKDMIGICGEEYFKTYCKGILNNNKLFHSYAQMMFPKEGTKIPPFIKPIYFSVKPILDKIQIFDKTQTTVIHPTLRYKSIVDCIASFSGHTYLIYWKRSTTRKTSLAATHDTPIQVAAHIGAINASNEYSSKIDKGLVIVAYTSGEPASIHELKGDALQTAWREWLSRLEQFHANYKER</sequence>
<dbReference type="AlphaFoldDB" id="A0A9B0F3R3"/>
<dbReference type="PANTHER" id="PTHR31340">
    <property type="entry name" value="MITOCHONDRIAL GENOME MAINTENANCE EXONUCLEASE 1"/>
    <property type="match status" value="1"/>
</dbReference>
<keyword evidence="3" id="KW-1185">Reference proteome</keyword>
<evidence type="ECO:0000313" key="4">
    <source>
        <dbReference type="RefSeq" id="XP_003398326.2"/>
    </source>
</evidence>
<gene>
    <name evidence="4" type="primary">LOC100642577</name>
</gene>
<proteinExistence type="inferred from homology"/>
<keyword evidence="1" id="KW-0540">Nuclease</keyword>
<evidence type="ECO:0000256" key="1">
    <source>
        <dbReference type="HAMAP-Rule" id="MF_03030"/>
    </source>
</evidence>
<feature type="region of interest" description="Disordered" evidence="2">
    <location>
        <begin position="35"/>
        <end position="55"/>
    </location>
</feature>
<dbReference type="EC" id="3.1.-.-" evidence="1"/>
<dbReference type="KEGG" id="bter:100642577"/>
<keyword evidence="1 4" id="KW-0269">Exonuclease</keyword>
<comment type="similarity">
    <text evidence="1">Belongs to the MGME1 family.</text>
</comment>
<name>A0A9B0F3R3_BOMTE</name>
<evidence type="ECO:0000256" key="2">
    <source>
        <dbReference type="SAM" id="MobiDB-lite"/>
    </source>
</evidence>
<accession>A0A9B0F3R3</accession>
<dbReference type="GeneID" id="100642577"/>
<dbReference type="RefSeq" id="XP_003398326.2">
    <property type="nucleotide sequence ID" value="XM_003398278.4"/>
</dbReference>
<dbReference type="GO" id="GO:0008297">
    <property type="term" value="F:single-stranded DNA exodeoxyribonuclease activity"/>
    <property type="evidence" value="ECO:0007669"/>
    <property type="project" value="UniProtKB-UniRule"/>
</dbReference>
<dbReference type="Proteomes" id="UP000835206">
    <property type="component" value="Chromosome 10"/>
</dbReference>
<dbReference type="HAMAP" id="MF_03030">
    <property type="entry name" value="MGME1"/>
    <property type="match status" value="1"/>
</dbReference>
<comment type="subcellular location">
    <subcellularLocation>
        <location evidence="1">Mitochondrion</location>
    </subcellularLocation>
</comment>
<dbReference type="OrthoDB" id="5777131at2759"/>
<protein>
    <recommendedName>
        <fullName evidence="1">Mitochondrial genome maintenance exonuclease 1</fullName>
        <ecNumber evidence="1">3.1.-.-</ecNumber>
    </recommendedName>
</protein>
<reference evidence="4" key="1">
    <citation type="submission" date="2025-08" db="UniProtKB">
        <authorList>
            <consortium name="RefSeq"/>
        </authorList>
    </citation>
    <scope>IDENTIFICATION</scope>
</reference>
<comment type="caution">
    <text evidence="1">Lacks conserved residue(s) required for the propagation of feature annotation.</text>
</comment>
<keyword evidence="1" id="KW-0496">Mitochondrion</keyword>
<dbReference type="GO" id="GO:0006264">
    <property type="term" value="P:mitochondrial DNA replication"/>
    <property type="evidence" value="ECO:0007669"/>
    <property type="project" value="TreeGrafter"/>
</dbReference>
<dbReference type="GO" id="GO:0005739">
    <property type="term" value="C:mitochondrion"/>
    <property type="evidence" value="ECO:0007669"/>
    <property type="project" value="UniProtKB-SubCell"/>
</dbReference>